<evidence type="ECO:0000256" key="3">
    <source>
        <dbReference type="ARBA" id="ARBA00023186"/>
    </source>
</evidence>
<accession>A0A554SFS1</accession>
<evidence type="ECO:0000313" key="6">
    <source>
        <dbReference type="Proteomes" id="UP000316988"/>
    </source>
</evidence>
<dbReference type="AlphaFoldDB" id="A0A554SFS1"/>
<dbReference type="EMBL" id="VLNT01000003">
    <property type="protein sequence ID" value="TSD65190.1"/>
    <property type="molecule type" value="Genomic_DNA"/>
</dbReference>
<keyword evidence="3" id="KW-0143">Chaperone</keyword>
<dbReference type="Gene3D" id="3.90.640.10">
    <property type="entry name" value="Actin, Chain A, domain 4"/>
    <property type="match status" value="1"/>
</dbReference>
<dbReference type="InterPro" id="IPR013126">
    <property type="entry name" value="Hsp_70_fam"/>
</dbReference>
<feature type="region of interest" description="Disordered" evidence="4">
    <location>
        <begin position="370"/>
        <end position="419"/>
    </location>
</feature>
<keyword evidence="2" id="KW-0067">ATP-binding</keyword>
<keyword evidence="6" id="KW-1185">Reference proteome</keyword>
<keyword evidence="1" id="KW-0547">Nucleotide-binding</keyword>
<feature type="compositionally biased region" description="Basic and acidic residues" evidence="4">
    <location>
        <begin position="385"/>
        <end position="396"/>
    </location>
</feature>
<organism evidence="5 6">
    <name type="scientific">Aeromicrobium piscarium</name>
    <dbReference type="NCBI Taxonomy" id="2590901"/>
    <lineage>
        <taxon>Bacteria</taxon>
        <taxon>Bacillati</taxon>
        <taxon>Actinomycetota</taxon>
        <taxon>Actinomycetes</taxon>
        <taxon>Propionibacteriales</taxon>
        <taxon>Nocardioidaceae</taxon>
        <taxon>Aeromicrobium</taxon>
    </lineage>
</organism>
<dbReference type="Proteomes" id="UP000316988">
    <property type="component" value="Unassembled WGS sequence"/>
</dbReference>
<sequence length="444" mass="47518">MRGSGLDNWVVNPYGGPDRWIRLALGRPSGGPIHARITGVSDDQITPSDSGSVDMIGIDVGATDVTHSDGSTFLHRVPDTPADLLARVAGDLPDVRVDENGCSLRPAREIYATIVARSIPPRHRGSTVALATPAWWSPRVMDQVRSALLAQSLEAVLVNEAEAAVAEHQAAGHRMPETVAVVSVRAASSSVAIVEHCQERPAARVAPAFVLDEGGDRLDVAVLHHLVDGLTDLGDMIDGEDVATIAAAREALRHCRELREALSVSTVESLHPELPGADHHLRLVRSELEELAAPWMASVTRMVASALDQYGRPVDALLLVGGLAAMPMVSQYLSAELAVEVLVAQEPRLVVARGARRLLPEEVPAGRGRRVGSWFRGSSRRSKTTRVDGRRRREETPQIDAPPGRVALALPPGSLDDAAPERLVEEFTPVSGPAPARGHRQLTS</sequence>
<dbReference type="Pfam" id="PF00012">
    <property type="entry name" value="HSP70"/>
    <property type="match status" value="1"/>
</dbReference>
<dbReference type="SUPFAM" id="SSF53067">
    <property type="entry name" value="Actin-like ATPase domain"/>
    <property type="match status" value="1"/>
</dbReference>
<dbReference type="GO" id="GO:0005524">
    <property type="term" value="F:ATP binding"/>
    <property type="evidence" value="ECO:0007669"/>
    <property type="project" value="UniProtKB-KW"/>
</dbReference>
<reference evidence="5 6" key="1">
    <citation type="submission" date="2019-07" db="EMBL/GenBank/DDBJ databases">
        <authorList>
            <person name="Zhao L.H."/>
        </authorList>
    </citation>
    <scope>NUCLEOTIDE SEQUENCE [LARGE SCALE GENOMIC DNA]</scope>
    <source>
        <strain evidence="5 6">Co35</strain>
    </source>
</reference>
<dbReference type="GO" id="GO:0140662">
    <property type="term" value="F:ATP-dependent protein folding chaperone"/>
    <property type="evidence" value="ECO:0007669"/>
    <property type="project" value="InterPro"/>
</dbReference>
<dbReference type="PANTHER" id="PTHR42749:SF1">
    <property type="entry name" value="CELL SHAPE-DETERMINING PROTEIN MREB"/>
    <property type="match status" value="1"/>
</dbReference>
<evidence type="ECO:0000256" key="4">
    <source>
        <dbReference type="SAM" id="MobiDB-lite"/>
    </source>
</evidence>
<evidence type="ECO:0000256" key="2">
    <source>
        <dbReference type="ARBA" id="ARBA00022840"/>
    </source>
</evidence>
<dbReference type="PANTHER" id="PTHR42749">
    <property type="entry name" value="CELL SHAPE-DETERMINING PROTEIN MREB"/>
    <property type="match status" value="1"/>
</dbReference>
<proteinExistence type="predicted"/>
<dbReference type="InterPro" id="IPR043129">
    <property type="entry name" value="ATPase_NBD"/>
</dbReference>
<dbReference type="OrthoDB" id="3748851at2"/>
<evidence type="ECO:0000313" key="5">
    <source>
        <dbReference type="EMBL" id="TSD65190.1"/>
    </source>
</evidence>
<comment type="caution">
    <text evidence="5">The sequence shown here is derived from an EMBL/GenBank/DDBJ whole genome shotgun (WGS) entry which is preliminary data.</text>
</comment>
<gene>
    <name evidence="5" type="ORF">FNM00_05650</name>
</gene>
<evidence type="ECO:0000256" key="1">
    <source>
        <dbReference type="ARBA" id="ARBA00022741"/>
    </source>
</evidence>
<name>A0A554SFS1_9ACTN</name>
<dbReference type="CDD" id="cd10170">
    <property type="entry name" value="ASKHA_NBD_HSP70"/>
    <property type="match status" value="1"/>
</dbReference>
<dbReference type="Gene3D" id="3.30.420.40">
    <property type="match status" value="2"/>
</dbReference>
<protein>
    <submittedName>
        <fullName evidence="5">Hsp70 family protein</fullName>
    </submittedName>
</protein>